<feature type="region of interest" description="Disordered" evidence="1">
    <location>
        <begin position="1"/>
        <end position="37"/>
    </location>
</feature>
<accession>A0A2H0RN58</accession>
<feature type="compositionally biased region" description="Gly residues" evidence="1">
    <location>
        <begin position="9"/>
        <end position="22"/>
    </location>
</feature>
<evidence type="ECO:0000259" key="2">
    <source>
        <dbReference type="Pfam" id="PF23477"/>
    </source>
</evidence>
<organism evidence="3 4">
    <name type="scientific">Candidatus Uhrbacteria bacterium CG10_big_fil_rev_8_21_14_0_10_50_16</name>
    <dbReference type="NCBI Taxonomy" id="1975039"/>
    <lineage>
        <taxon>Bacteria</taxon>
        <taxon>Candidatus Uhriibacteriota</taxon>
    </lineage>
</organism>
<reference evidence="3 4" key="1">
    <citation type="submission" date="2017-09" db="EMBL/GenBank/DDBJ databases">
        <title>Depth-based differentiation of microbial function through sediment-hosted aquifers and enrichment of novel symbionts in the deep terrestrial subsurface.</title>
        <authorList>
            <person name="Probst A.J."/>
            <person name="Ladd B."/>
            <person name="Jarett J.K."/>
            <person name="Geller-Mcgrath D.E."/>
            <person name="Sieber C.M."/>
            <person name="Emerson J.B."/>
            <person name="Anantharaman K."/>
            <person name="Thomas B.C."/>
            <person name="Malmstrom R."/>
            <person name="Stieglmeier M."/>
            <person name="Klingl A."/>
            <person name="Woyke T."/>
            <person name="Ryan C.M."/>
            <person name="Banfield J.F."/>
        </authorList>
    </citation>
    <scope>NUCLEOTIDE SEQUENCE [LARGE SCALE GENOMIC DNA]</scope>
    <source>
        <strain evidence="3">CG10_big_fil_rev_8_21_14_0_10_50_16</strain>
    </source>
</reference>
<feature type="region of interest" description="Disordered" evidence="1">
    <location>
        <begin position="65"/>
        <end position="111"/>
    </location>
</feature>
<comment type="caution">
    <text evidence="3">The sequence shown here is derived from an EMBL/GenBank/DDBJ whole genome shotgun (WGS) entry which is preliminary data.</text>
</comment>
<dbReference type="Pfam" id="PF23477">
    <property type="entry name" value="zf_Tbcl_2"/>
    <property type="match status" value="1"/>
</dbReference>
<dbReference type="Proteomes" id="UP000230084">
    <property type="component" value="Unassembled WGS sequence"/>
</dbReference>
<dbReference type="NCBIfam" id="TIGR04272">
    <property type="entry name" value="cxxc_cxxc_Mbark"/>
    <property type="match status" value="1"/>
</dbReference>
<name>A0A2H0RN58_9BACT</name>
<evidence type="ECO:0000313" key="3">
    <source>
        <dbReference type="EMBL" id="PIR47876.1"/>
    </source>
</evidence>
<sequence>MFNNTRKSSGGGYKGRGGNGGGDWKRDGQSGGGRPDMHRATCVECRANCEVPFKPNGKKPVLCSDCFRKDDGGRPNFEKSDRYDRPERSDRSDRYEKPSFRSAAPSNDNGEVVKQLKALNDKMDQLLGAIANMEQ</sequence>
<evidence type="ECO:0000313" key="4">
    <source>
        <dbReference type="Proteomes" id="UP000230084"/>
    </source>
</evidence>
<gene>
    <name evidence="3" type="ORF">COV06_00545</name>
</gene>
<feature type="domain" description="CxxC-x17-CxxC" evidence="2">
    <location>
        <begin position="37"/>
        <end position="69"/>
    </location>
</feature>
<evidence type="ECO:0000256" key="1">
    <source>
        <dbReference type="SAM" id="MobiDB-lite"/>
    </source>
</evidence>
<feature type="compositionally biased region" description="Basic and acidic residues" evidence="1">
    <location>
        <begin position="66"/>
        <end position="99"/>
    </location>
</feature>
<dbReference type="EMBL" id="PCYM01000001">
    <property type="protein sequence ID" value="PIR47876.1"/>
    <property type="molecule type" value="Genomic_DNA"/>
</dbReference>
<dbReference type="InterPro" id="IPR026363">
    <property type="entry name" value="CxxC-x17-CxxC_dom"/>
</dbReference>
<proteinExistence type="predicted"/>
<dbReference type="AlphaFoldDB" id="A0A2H0RN58"/>
<protein>
    <recommendedName>
        <fullName evidence="2">CxxC-x17-CxxC domain-containing protein</fullName>
    </recommendedName>
</protein>